<organism evidence="3">
    <name type="scientific">Ascaris suum</name>
    <name type="common">Pig roundworm</name>
    <name type="synonym">Ascaris lumbricoides</name>
    <dbReference type="NCBI Taxonomy" id="6253"/>
    <lineage>
        <taxon>Eukaryota</taxon>
        <taxon>Metazoa</taxon>
        <taxon>Ecdysozoa</taxon>
        <taxon>Nematoda</taxon>
        <taxon>Chromadorea</taxon>
        <taxon>Rhabditida</taxon>
        <taxon>Spirurina</taxon>
        <taxon>Ascaridomorpha</taxon>
        <taxon>Ascaridoidea</taxon>
        <taxon>Ascarididae</taxon>
        <taxon>Ascaris</taxon>
    </lineage>
</organism>
<reference evidence="3" key="1">
    <citation type="journal article" date="2011" name="Genome Res.">
        <title>Deep small RNA sequencing from the nematode Ascaris reveals conservation, functional diversification, and novel developmental profiles.</title>
        <authorList>
            <person name="Wang J."/>
            <person name="Czech B."/>
            <person name="Crunk A."/>
            <person name="Wallace A."/>
            <person name="Mitreva M."/>
            <person name="Hannon G.J."/>
            <person name="Davis R.E."/>
        </authorList>
    </citation>
    <scope>NUCLEOTIDE SEQUENCE</scope>
</reference>
<dbReference type="AlphaFoldDB" id="F1LCX8"/>
<feature type="domain" description="CCD97-like C-terminal" evidence="2">
    <location>
        <begin position="110"/>
        <end position="320"/>
    </location>
</feature>
<dbReference type="InterPro" id="IPR018613">
    <property type="entry name" value="Ccdc97-like"/>
</dbReference>
<dbReference type="Pfam" id="PF09747">
    <property type="entry name" value="CCD97-like_C"/>
    <property type="match status" value="1"/>
</dbReference>
<dbReference type="PANTHER" id="PTHR31840:SF1">
    <property type="entry name" value="COILED-COIL DOMAIN-CONTAINING PROTEIN 97"/>
    <property type="match status" value="1"/>
</dbReference>
<dbReference type="EMBL" id="JI178177">
    <property type="protein sequence ID" value="ADY47982.1"/>
    <property type="molecule type" value="mRNA"/>
</dbReference>
<dbReference type="InterPro" id="IPR040233">
    <property type="entry name" value="CCD97-like_C"/>
</dbReference>
<accession>F1LCX8</accession>
<dbReference type="PANTHER" id="PTHR31840">
    <property type="entry name" value="COILED-COIL DOMAIN-CONTAINING PROTEIN 97"/>
    <property type="match status" value="1"/>
</dbReference>
<name>F1LCX8_ASCSU</name>
<proteinExistence type="evidence at transcript level"/>
<feature type="compositionally biased region" description="Acidic residues" evidence="1">
    <location>
        <begin position="251"/>
        <end position="266"/>
    </location>
</feature>
<evidence type="ECO:0000256" key="1">
    <source>
        <dbReference type="SAM" id="MobiDB-lite"/>
    </source>
</evidence>
<feature type="region of interest" description="Disordered" evidence="1">
    <location>
        <begin position="221"/>
        <end position="273"/>
    </location>
</feature>
<evidence type="ECO:0000313" key="3">
    <source>
        <dbReference type="EMBL" id="ADY47982.1"/>
    </source>
</evidence>
<sequence>MNLSDRLTDLSLANGPDAMIERIVASEGVFYRFEQRGAPDLSKDEKRNILIDLYKNKPCLFMSRYFPYMIPEDCDCFDLRDYEIAFYANAIVERDKSNVDKKNGETALRNKRYAEMERLKRESDYFSNTKMREREPLLFDKMVGRFLPEEEQIYLRPVKENDSLSGVFMQFEDSQIISDRRRAHFDKWNEVFKNCGSGSIEEVKTLGKLAQHVYAREYAGEDDDSVQIESTSTEGNEEVGERISKKKSNDELMEDEESSSDDDQNEEQLKADFMDHMEQRFLRGEDTEFFDYSKVDDRPFSMEFEKMRNQDLEDAYFDND</sequence>
<feature type="compositionally biased region" description="Basic and acidic residues" evidence="1">
    <location>
        <begin position="239"/>
        <end position="250"/>
    </location>
</feature>
<feature type="non-terminal residue" evidence="3">
    <location>
        <position position="320"/>
    </location>
</feature>
<evidence type="ECO:0000259" key="2">
    <source>
        <dbReference type="Pfam" id="PF09747"/>
    </source>
</evidence>
<protein>
    <submittedName>
        <fullName evidence="3">Coiled-coil domain-containing protein 97</fullName>
    </submittedName>
</protein>